<dbReference type="InterPro" id="IPR050970">
    <property type="entry name" value="Cl_channel_volt-gated"/>
</dbReference>
<evidence type="ECO:0000313" key="10">
    <source>
        <dbReference type="EMBL" id="GMT14003.1"/>
    </source>
</evidence>
<keyword evidence="7 9" id="KW-0472">Membrane</keyword>
<dbReference type="GO" id="GO:0005886">
    <property type="term" value="C:plasma membrane"/>
    <property type="evidence" value="ECO:0007669"/>
    <property type="project" value="TreeGrafter"/>
</dbReference>
<dbReference type="FunFam" id="1.10.3080.10:FF:000022">
    <property type="entry name" value="Chloride channel protein"/>
    <property type="match status" value="1"/>
</dbReference>
<evidence type="ECO:0000256" key="8">
    <source>
        <dbReference type="ARBA" id="ARBA00023214"/>
    </source>
</evidence>
<dbReference type="AlphaFoldDB" id="A0AAV5V6S1"/>
<dbReference type="Proteomes" id="UP001432322">
    <property type="component" value="Unassembled WGS sequence"/>
</dbReference>
<dbReference type="Gene3D" id="1.10.3080.10">
    <property type="entry name" value="Clc chloride channel"/>
    <property type="match status" value="1"/>
</dbReference>
<gene>
    <name evidence="10" type="ORF">PFISCL1PPCAC_5300</name>
</gene>
<evidence type="ECO:0000313" key="11">
    <source>
        <dbReference type="Proteomes" id="UP001432322"/>
    </source>
</evidence>
<dbReference type="PRINTS" id="PR00762">
    <property type="entry name" value="CLCHANNEL"/>
</dbReference>
<keyword evidence="3 9" id="KW-0812">Transmembrane</keyword>
<feature type="non-terminal residue" evidence="10">
    <location>
        <position position="1"/>
    </location>
</feature>
<feature type="non-terminal residue" evidence="10">
    <location>
        <position position="510"/>
    </location>
</feature>
<proteinExistence type="predicted"/>
<keyword evidence="11" id="KW-1185">Reference proteome</keyword>
<keyword evidence="4" id="KW-0677">Repeat</keyword>
<dbReference type="Gene3D" id="3.10.580.10">
    <property type="entry name" value="CBS-domain"/>
    <property type="match status" value="1"/>
</dbReference>
<comment type="subcellular location">
    <subcellularLocation>
        <location evidence="1">Membrane</location>
        <topology evidence="1">Multi-pass membrane protein</topology>
    </subcellularLocation>
</comment>
<evidence type="ECO:0000256" key="2">
    <source>
        <dbReference type="ARBA" id="ARBA00022448"/>
    </source>
</evidence>
<protein>
    <recommendedName>
        <fullName evidence="12">Chloride channel protein</fullName>
    </recommendedName>
</protein>
<evidence type="ECO:0000256" key="5">
    <source>
        <dbReference type="ARBA" id="ARBA00022989"/>
    </source>
</evidence>
<dbReference type="PANTHER" id="PTHR45720:SF10">
    <property type="entry name" value="CHLORIDE CHANNEL PROTEIN 2"/>
    <property type="match status" value="1"/>
</dbReference>
<comment type="caution">
    <text evidence="10">The sequence shown here is derived from an EMBL/GenBank/DDBJ whole genome shotgun (WGS) entry which is preliminary data.</text>
</comment>
<keyword evidence="6" id="KW-0406">Ion transport</keyword>
<evidence type="ECO:0000256" key="3">
    <source>
        <dbReference type="ARBA" id="ARBA00022692"/>
    </source>
</evidence>
<evidence type="ECO:0000256" key="1">
    <source>
        <dbReference type="ARBA" id="ARBA00004141"/>
    </source>
</evidence>
<feature type="transmembrane region" description="Helical" evidence="9">
    <location>
        <begin position="211"/>
        <end position="231"/>
    </location>
</feature>
<evidence type="ECO:0000256" key="4">
    <source>
        <dbReference type="ARBA" id="ARBA00022737"/>
    </source>
</evidence>
<feature type="transmembrane region" description="Helical" evidence="9">
    <location>
        <begin position="129"/>
        <end position="152"/>
    </location>
</feature>
<feature type="transmembrane region" description="Helical" evidence="9">
    <location>
        <begin position="164"/>
        <end position="185"/>
    </location>
</feature>
<feature type="transmembrane region" description="Helical" evidence="9">
    <location>
        <begin position="252"/>
        <end position="270"/>
    </location>
</feature>
<dbReference type="InterPro" id="IPR014743">
    <property type="entry name" value="Cl-channel_core"/>
</dbReference>
<evidence type="ECO:0000256" key="7">
    <source>
        <dbReference type="ARBA" id="ARBA00023136"/>
    </source>
</evidence>
<dbReference type="SUPFAM" id="SSF81340">
    <property type="entry name" value="Clc chloride channel"/>
    <property type="match status" value="1"/>
</dbReference>
<dbReference type="CDD" id="cd03683">
    <property type="entry name" value="ClC_1_like"/>
    <property type="match status" value="1"/>
</dbReference>
<feature type="transmembrane region" description="Helical" evidence="9">
    <location>
        <begin position="20"/>
        <end position="41"/>
    </location>
</feature>
<dbReference type="GO" id="GO:0005247">
    <property type="term" value="F:voltage-gated chloride channel activity"/>
    <property type="evidence" value="ECO:0007669"/>
    <property type="project" value="TreeGrafter"/>
</dbReference>
<evidence type="ECO:0008006" key="12">
    <source>
        <dbReference type="Google" id="ProtNLM"/>
    </source>
</evidence>
<dbReference type="Pfam" id="PF00654">
    <property type="entry name" value="Voltage_CLC"/>
    <property type="match status" value="1"/>
</dbReference>
<reference evidence="10" key="1">
    <citation type="submission" date="2023-10" db="EMBL/GenBank/DDBJ databases">
        <title>Genome assembly of Pristionchus species.</title>
        <authorList>
            <person name="Yoshida K."/>
            <person name="Sommer R.J."/>
        </authorList>
    </citation>
    <scope>NUCLEOTIDE SEQUENCE</scope>
    <source>
        <strain evidence="10">RS5133</strain>
    </source>
</reference>
<feature type="transmembrane region" description="Helical" evidence="9">
    <location>
        <begin position="389"/>
        <end position="413"/>
    </location>
</feature>
<evidence type="ECO:0000256" key="9">
    <source>
        <dbReference type="SAM" id="Phobius"/>
    </source>
</evidence>
<dbReference type="PANTHER" id="PTHR45720">
    <property type="entry name" value="CHLORIDE CHANNEL PROTEIN 2"/>
    <property type="match status" value="1"/>
</dbReference>
<keyword evidence="2" id="KW-0813">Transport</keyword>
<feature type="transmembrane region" description="Helical" evidence="9">
    <location>
        <begin position="419"/>
        <end position="439"/>
    </location>
</feature>
<organism evidence="10 11">
    <name type="scientific">Pristionchus fissidentatus</name>
    <dbReference type="NCBI Taxonomy" id="1538716"/>
    <lineage>
        <taxon>Eukaryota</taxon>
        <taxon>Metazoa</taxon>
        <taxon>Ecdysozoa</taxon>
        <taxon>Nematoda</taxon>
        <taxon>Chromadorea</taxon>
        <taxon>Rhabditida</taxon>
        <taxon>Rhabditina</taxon>
        <taxon>Diplogasteromorpha</taxon>
        <taxon>Diplogasteroidea</taxon>
        <taxon>Neodiplogasteridae</taxon>
        <taxon>Pristionchus</taxon>
    </lineage>
</organism>
<dbReference type="InterPro" id="IPR046342">
    <property type="entry name" value="CBS_dom_sf"/>
</dbReference>
<keyword evidence="5 9" id="KW-1133">Transmembrane helix</keyword>
<sequence length="510" mass="56383">VHIRTYEIVSQIPGEDQSVIAMFVVWVGYMLILITASALLAHYVAPQCIGSGIPEMKTILRGVILKEYLTIRTFLTKIVGLTLALGSGLPLGKEGPFVHVSSIVASQLGRLIHGFKGIYENESRSTEMLAAGCAVGVACTFSAPMGGVLFSIEVTSVFFAVRNYWRGFFSAACAAIVMRVLIPIIKDPELDLNAFFQTHFPPGKAFILEEMPFFAILGLICGILGALFIYLHRTLVLFLRRNELMKKVFQRYWLLYPLLVTLLVGILTFPEGFGQYMAGKQKFTRTVHDLFMNCTWSLPRNDPYGCDKNVTNNWSGKDGNTPVFTSLWGFSIVFYFLCILCSTLPIPAGIFMPVFVLGAAFGRLMGEHISVIFGGYIFGVKTQAIYPGVYAVVGTAAFAGAVTHTVSVAVIIFEVTGQVLFLLPVMIAVIVANAVCSYFQPSIFDSIIRMKHLPYLPDIRSNSSVFHAITADRIMVSPVQFISRDTSYREVNNMLVMMPRLRAFPIVDSN</sequence>
<evidence type="ECO:0000256" key="6">
    <source>
        <dbReference type="ARBA" id="ARBA00023065"/>
    </source>
</evidence>
<accession>A0AAV5V6S1</accession>
<keyword evidence="8" id="KW-0868">Chloride</keyword>
<name>A0AAV5V6S1_9BILA</name>
<dbReference type="EMBL" id="BTSY01000002">
    <property type="protein sequence ID" value="GMT14003.1"/>
    <property type="molecule type" value="Genomic_DNA"/>
</dbReference>
<feature type="transmembrane region" description="Helical" evidence="9">
    <location>
        <begin position="332"/>
        <end position="361"/>
    </location>
</feature>
<dbReference type="InterPro" id="IPR001807">
    <property type="entry name" value="ClC"/>
</dbReference>